<organism evidence="2 3">
    <name type="scientific">Crenothrix polyspora</name>
    <dbReference type="NCBI Taxonomy" id="360316"/>
    <lineage>
        <taxon>Bacteria</taxon>
        <taxon>Pseudomonadati</taxon>
        <taxon>Pseudomonadota</taxon>
        <taxon>Gammaproteobacteria</taxon>
        <taxon>Methylococcales</taxon>
        <taxon>Crenotrichaceae</taxon>
        <taxon>Crenothrix</taxon>
    </lineage>
</organism>
<proteinExistence type="predicted"/>
<evidence type="ECO:0000313" key="2">
    <source>
        <dbReference type="EMBL" id="SJM93679.1"/>
    </source>
</evidence>
<dbReference type="CDD" id="cd02440">
    <property type="entry name" value="AdoMet_MTases"/>
    <property type="match status" value="1"/>
</dbReference>
<dbReference type="InterPro" id="IPR013216">
    <property type="entry name" value="Methyltransf_11"/>
</dbReference>
<accession>A0A1R4HBT6</accession>
<evidence type="ECO:0000313" key="3">
    <source>
        <dbReference type="Proteomes" id="UP000195442"/>
    </source>
</evidence>
<dbReference type="EMBL" id="FUKJ01000280">
    <property type="protein sequence ID" value="SJM93679.1"/>
    <property type="molecule type" value="Genomic_DNA"/>
</dbReference>
<dbReference type="Gene3D" id="3.40.50.150">
    <property type="entry name" value="Vaccinia Virus protein VP39"/>
    <property type="match status" value="1"/>
</dbReference>
<protein>
    <submittedName>
        <fullName evidence="2">Methyltransferase type 11</fullName>
    </submittedName>
</protein>
<dbReference type="OrthoDB" id="323463at2"/>
<dbReference type="PANTHER" id="PTHR45036:SF1">
    <property type="entry name" value="METHYLTRANSFERASE LIKE 7A"/>
    <property type="match status" value="1"/>
</dbReference>
<dbReference type="GO" id="GO:0032259">
    <property type="term" value="P:methylation"/>
    <property type="evidence" value="ECO:0007669"/>
    <property type="project" value="UniProtKB-KW"/>
</dbReference>
<dbReference type="RefSeq" id="WP_087147474.1">
    <property type="nucleotide sequence ID" value="NZ_FUKJ01000280.1"/>
</dbReference>
<evidence type="ECO:0000259" key="1">
    <source>
        <dbReference type="Pfam" id="PF08241"/>
    </source>
</evidence>
<dbReference type="Proteomes" id="UP000195442">
    <property type="component" value="Unassembled WGS sequence"/>
</dbReference>
<dbReference type="SUPFAM" id="SSF53335">
    <property type="entry name" value="S-adenosyl-L-methionine-dependent methyltransferases"/>
    <property type="match status" value="1"/>
</dbReference>
<dbReference type="PANTHER" id="PTHR45036">
    <property type="entry name" value="METHYLTRANSFERASE LIKE 7B"/>
    <property type="match status" value="1"/>
</dbReference>
<dbReference type="InterPro" id="IPR029063">
    <property type="entry name" value="SAM-dependent_MTases_sf"/>
</dbReference>
<feature type="domain" description="Methyltransferase type 11" evidence="1">
    <location>
        <begin position="48"/>
        <end position="141"/>
    </location>
</feature>
<name>A0A1R4HBT6_9GAMM</name>
<sequence length="205" mass="23379">MKRDSASIIKKYNRIAPFYEGMEAIMEGLFFKHWREKLWAKTEGYHILEVGVGTGKNFAYYPKNTKVTAIDFSPAMLAQAELKKNERGIEVDLHLMDIEFLQFADNSFDTVVGSFVFCSVPTPSKGLKELHRVCKPNGKVLLLEHVLSSRRIISKMMNFFNPVVLSLVGANINRNTVKNVQGCTFRFVRVDERSSDIIKLIEALK</sequence>
<keyword evidence="2" id="KW-0808">Transferase</keyword>
<gene>
    <name evidence="2" type="ORF">CRENPOLYSF2_3500002</name>
</gene>
<keyword evidence="3" id="KW-1185">Reference proteome</keyword>
<dbReference type="AlphaFoldDB" id="A0A1R4HBT6"/>
<dbReference type="Pfam" id="PF08241">
    <property type="entry name" value="Methyltransf_11"/>
    <property type="match status" value="1"/>
</dbReference>
<dbReference type="InterPro" id="IPR052356">
    <property type="entry name" value="Thiol_S-MT"/>
</dbReference>
<keyword evidence="2" id="KW-0489">Methyltransferase</keyword>
<reference evidence="3" key="1">
    <citation type="submission" date="2017-02" db="EMBL/GenBank/DDBJ databases">
        <authorList>
            <person name="Daims H."/>
        </authorList>
    </citation>
    <scope>NUCLEOTIDE SEQUENCE [LARGE SCALE GENOMIC DNA]</scope>
</reference>
<dbReference type="GO" id="GO:0008757">
    <property type="term" value="F:S-adenosylmethionine-dependent methyltransferase activity"/>
    <property type="evidence" value="ECO:0007669"/>
    <property type="project" value="InterPro"/>
</dbReference>